<keyword evidence="3" id="KW-1185">Reference proteome</keyword>
<dbReference type="PANTHER" id="PTHR43194:SF2">
    <property type="entry name" value="PEROXISOMAL MEMBRANE PROTEIN LPX1"/>
    <property type="match status" value="1"/>
</dbReference>
<dbReference type="PRINTS" id="PR00111">
    <property type="entry name" value="ABHYDROLASE"/>
</dbReference>
<proteinExistence type="predicted"/>
<dbReference type="Gene3D" id="3.40.50.1820">
    <property type="entry name" value="alpha/beta hydrolase"/>
    <property type="match status" value="1"/>
</dbReference>
<accession>A0A372ZLL8</accession>
<dbReference type="EMBL" id="QVIG01000001">
    <property type="protein sequence ID" value="RGD56789.1"/>
    <property type="molecule type" value="Genomic_DNA"/>
</dbReference>
<organism evidence="2 3">
    <name type="scientific">Kitasatospora xanthocidica</name>
    <dbReference type="NCBI Taxonomy" id="83382"/>
    <lineage>
        <taxon>Bacteria</taxon>
        <taxon>Bacillati</taxon>
        <taxon>Actinomycetota</taxon>
        <taxon>Actinomycetes</taxon>
        <taxon>Kitasatosporales</taxon>
        <taxon>Streptomycetaceae</taxon>
        <taxon>Kitasatospora</taxon>
    </lineage>
</organism>
<dbReference type="Proteomes" id="UP000263377">
    <property type="component" value="Unassembled WGS sequence"/>
</dbReference>
<dbReference type="InterPro" id="IPR029058">
    <property type="entry name" value="AB_hydrolase_fold"/>
</dbReference>
<evidence type="ECO:0000313" key="2">
    <source>
        <dbReference type="EMBL" id="RGD56789.1"/>
    </source>
</evidence>
<dbReference type="Pfam" id="PF12697">
    <property type="entry name" value="Abhydrolase_6"/>
    <property type="match status" value="1"/>
</dbReference>
<dbReference type="AlphaFoldDB" id="A0A372ZLL8"/>
<dbReference type="GO" id="GO:0016787">
    <property type="term" value="F:hydrolase activity"/>
    <property type="evidence" value="ECO:0007669"/>
    <property type="project" value="UniProtKB-KW"/>
</dbReference>
<dbReference type="PANTHER" id="PTHR43194">
    <property type="entry name" value="HYDROLASE ALPHA/BETA FOLD FAMILY"/>
    <property type="match status" value="1"/>
</dbReference>
<feature type="domain" description="AB hydrolase-1" evidence="1">
    <location>
        <begin position="33"/>
        <end position="260"/>
    </location>
</feature>
<gene>
    <name evidence="2" type="ORF">DR950_02345</name>
</gene>
<dbReference type="RefSeq" id="WP_117485400.1">
    <property type="nucleotide sequence ID" value="NZ_QVIG01000001.1"/>
</dbReference>
<dbReference type="InterPro" id="IPR050228">
    <property type="entry name" value="Carboxylesterase_BioH"/>
</dbReference>
<evidence type="ECO:0000313" key="3">
    <source>
        <dbReference type="Proteomes" id="UP000263377"/>
    </source>
</evidence>
<dbReference type="InterPro" id="IPR000073">
    <property type="entry name" value="AB_hydrolase_1"/>
</dbReference>
<protein>
    <submittedName>
        <fullName evidence="2">Alpha/beta hydrolase</fullName>
    </submittedName>
</protein>
<keyword evidence="2" id="KW-0378">Hydrolase</keyword>
<evidence type="ECO:0000259" key="1">
    <source>
        <dbReference type="Pfam" id="PF12697"/>
    </source>
</evidence>
<name>A0A372ZLL8_9ACTN</name>
<dbReference type="SUPFAM" id="SSF53474">
    <property type="entry name" value="alpha/beta-Hydrolases"/>
    <property type="match status" value="1"/>
</dbReference>
<comment type="caution">
    <text evidence="2">The sequence shown here is derived from an EMBL/GenBank/DDBJ whole genome shotgun (WGS) entry which is preliminary data.</text>
</comment>
<sequence>MTDGPADRPAESFVRLGGRRFAYLDFGGPGPAVLALHGHFGRGRIFAPLAAALAGRYRVLALDQRGHGLSDNGGEFTPDAYAADAAAFLEALGPAPAAVLGHSMGGAVAFHLAHRRPDLVAALVVADMTTLNREPETSPVLDVSGWPRRAPTRRALARALAERGVPAGYFMDSAAEFPDGWGFLFDTADMTTSQAALTGDFTAVWNASAQPALLLRAADSYLLTPATARRMARERPNTRLAEIPHSGHWLYADAPDAFAHQVRAFLDHTHPTGPAPAAG</sequence>
<reference evidence="2 3" key="1">
    <citation type="submission" date="2018-08" db="EMBL/GenBank/DDBJ databases">
        <title>Diversity &amp; Physiological Properties of Lignin-Decomposing Actinobacteria from Soil.</title>
        <authorList>
            <person name="Roh S.G."/>
            <person name="Kim S.B."/>
        </authorList>
    </citation>
    <scope>NUCLEOTIDE SEQUENCE [LARGE SCALE GENOMIC DNA]</scope>
    <source>
        <strain evidence="2 3">MMS17-GH009</strain>
    </source>
</reference>